<accession>A0A4R5AYH6</accession>
<feature type="signal peptide" evidence="1">
    <location>
        <begin position="1"/>
        <end position="24"/>
    </location>
</feature>
<reference evidence="2 3" key="1">
    <citation type="submission" date="2019-03" db="EMBL/GenBank/DDBJ databases">
        <title>Flavobacterium AT-3-2 sp. nov., isolated from arctic soil.</title>
        <authorList>
            <person name="Chaudhary D.K."/>
        </authorList>
    </citation>
    <scope>NUCLEOTIDE SEQUENCE [LARGE SCALE GENOMIC DNA]</scope>
    <source>
        <strain evidence="2 3">AT-3-2</strain>
    </source>
</reference>
<dbReference type="AlphaFoldDB" id="A0A4R5AYH6"/>
<proteinExistence type="predicted"/>
<keyword evidence="3" id="KW-1185">Reference proteome</keyword>
<name>A0A4R5AYH6_9FLAO</name>
<protein>
    <submittedName>
        <fullName evidence="2">Uncharacterized protein</fullName>
    </submittedName>
</protein>
<sequence>MRNINVFSVLLPFIMLISCNSAQKDEVTLEKKPSTDEVTLTLEASFLQNDKFQIYYTEEPNVELSGDLVIDKYVYGNDQMQKIDFKFPKGVIPFKIRLDLGENMEQKNISVKNISIQYNDHVINGDDGQFMKSWTTNESLVYDTSKFIYNIELINGLHDPLFISSVDIEKKLLKFRKDD</sequence>
<evidence type="ECO:0000313" key="3">
    <source>
        <dbReference type="Proteomes" id="UP000295278"/>
    </source>
</evidence>
<comment type="caution">
    <text evidence="2">The sequence shown here is derived from an EMBL/GenBank/DDBJ whole genome shotgun (WGS) entry which is preliminary data.</text>
</comment>
<dbReference type="RefSeq" id="WP_131907976.1">
    <property type="nucleotide sequence ID" value="NZ_SMFM01000001.1"/>
</dbReference>
<dbReference type="OrthoDB" id="1350910at2"/>
<dbReference type="EMBL" id="SMFM01000001">
    <property type="protein sequence ID" value="TDD78211.1"/>
    <property type="molecule type" value="Genomic_DNA"/>
</dbReference>
<feature type="chain" id="PRO_5020472718" evidence="1">
    <location>
        <begin position="25"/>
        <end position="179"/>
    </location>
</feature>
<gene>
    <name evidence="2" type="ORF">E0F89_00845</name>
</gene>
<keyword evidence="1" id="KW-0732">Signal</keyword>
<dbReference type="Proteomes" id="UP000295278">
    <property type="component" value="Unassembled WGS sequence"/>
</dbReference>
<dbReference type="PROSITE" id="PS51257">
    <property type="entry name" value="PROKAR_LIPOPROTEIN"/>
    <property type="match status" value="1"/>
</dbReference>
<evidence type="ECO:0000313" key="2">
    <source>
        <dbReference type="EMBL" id="TDD78211.1"/>
    </source>
</evidence>
<evidence type="ECO:0000256" key="1">
    <source>
        <dbReference type="SAM" id="SignalP"/>
    </source>
</evidence>
<organism evidence="2 3">
    <name type="scientific">Flavobacterium caseinilyticum</name>
    <dbReference type="NCBI Taxonomy" id="2541732"/>
    <lineage>
        <taxon>Bacteria</taxon>
        <taxon>Pseudomonadati</taxon>
        <taxon>Bacteroidota</taxon>
        <taxon>Flavobacteriia</taxon>
        <taxon>Flavobacteriales</taxon>
        <taxon>Flavobacteriaceae</taxon>
        <taxon>Flavobacterium</taxon>
    </lineage>
</organism>